<dbReference type="GO" id="GO:0008763">
    <property type="term" value="F:UDP-N-acetylmuramate-L-alanine ligase activity"/>
    <property type="evidence" value="ECO:0007669"/>
    <property type="project" value="UniProtKB-UniRule"/>
</dbReference>
<keyword evidence="8 14" id="KW-0067">ATP-binding</keyword>
<keyword evidence="9 14" id="KW-0133">Cell shape</keyword>
<evidence type="ECO:0000256" key="3">
    <source>
        <dbReference type="ARBA" id="ARBA00012211"/>
    </source>
</evidence>
<keyword evidence="4 14" id="KW-0963">Cytoplasm</keyword>
<dbReference type="HAMAP" id="MF_00046">
    <property type="entry name" value="MurC"/>
    <property type="match status" value="1"/>
</dbReference>
<dbReference type="GO" id="GO:0009252">
    <property type="term" value="P:peptidoglycan biosynthetic process"/>
    <property type="evidence" value="ECO:0007669"/>
    <property type="project" value="UniProtKB-UniRule"/>
</dbReference>
<keyword evidence="15" id="KW-1133">Transmembrane helix</keyword>
<comment type="similarity">
    <text evidence="14">Belongs to the MurCDEF family.</text>
</comment>
<dbReference type="SUPFAM" id="SSF53244">
    <property type="entry name" value="MurD-like peptide ligases, peptide-binding domain"/>
    <property type="match status" value="1"/>
</dbReference>
<dbReference type="GO" id="GO:0071555">
    <property type="term" value="P:cell wall organization"/>
    <property type="evidence" value="ECO:0007669"/>
    <property type="project" value="UniProtKB-KW"/>
</dbReference>
<evidence type="ECO:0000256" key="4">
    <source>
        <dbReference type="ARBA" id="ARBA00022490"/>
    </source>
</evidence>
<organism evidence="19 20">
    <name type="scientific">Vagococcus coleopterorum</name>
    <dbReference type="NCBI Taxonomy" id="2714946"/>
    <lineage>
        <taxon>Bacteria</taxon>
        <taxon>Bacillati</taxon>
        <taxon>Bacillota</taxon>
        <taxon>Bacilli</taxon>
        <taxon>Lactobacillales</taxon>
        <taxon>Enterococcaceae</taxon>
        <taxon>Vagococcus</taxon>
    </lineage>
</organism>
<gene>
    <name evidence="14" type="primary">murC</name>
    <name evidence="19" type="ORF">G7081_04775</name>
</gene>
<evidence type="ECO:0000259" key="17">
    <source>
        <dbReference type="Pfam" id="PF02875"/>
    </source>
</evidence>
<evidence type="ECO:0000256" key="14">
    <source>
        <dbReference type="HAMAP-Rule" id="MF_00046"/>
    </source>
</evidence>
<evidence type="ECO:0000256" key="10">
    <source>
        <dbReference type="ARBA" id="ARBA00022984"/>
    </source>
</evidence>
<dbReference type="Pfam" id="PF01225">
    <property type="entry name" value="Mur_ligase"/>
    <property type="match status" value="1"/>
</dbReference>
<dbReference type="GO" id="GO:0005524">
    <property type="term" value="F:ATP binding"/>
    <property type="evidence" value="ECO:0007669"/>
    <property type="project" value="UniProtKB-UniRule"/>
</dbReference>
<dbReference type="GO" id="GO:0008360">
    <property type="term" value="P:regulation of cell shape"/>
    <property type="evidence" value="ECO:0007669"/>
    <property type="project" value="UniProtKB-KW"/>
</dbReference>
<name>A0A6G8APK1_9ENTE</name>
<dbReference type="NCBIfam" id="TIGR01082">
    <property type="entry name" value="murC"/>
    <property type="match status" value="1"/>
</dbReference>
<dbReference type="SUPFAM" id="SSF51984">
    <property type="entry name" value="MurCD N-terminal domain"/>
    <property type="match status" value="1"/>
</dbReference>
<evidence type="ECO:0000256" key="9">
    <source>
        <dbReference type="ARBA" id="ARBA00022960"/>
    </source>
</evidence>
<reference evidence="19 20" key="1">
    <citation type="submission" date="2020-03" db="EMBL/GenBank/DDBJ databases">
        <title>Vagococcus sp. nov., isolated from beetles.</title>
        <authorList>
            <person name="Hyun D.-W."/>
            <person name="Bae J.-W."/>
        </authorList>
    </citation>
    <scope>NUCLEOTIDE SEQUENCE [LARGE SCALE GENOMIC DNA]</scope>
    <source>
        <strain evidence="19 20">HDW17A</strain>
    </source>
</reference>
<keyword evidence="7 14" id="KW-0547">Nucleotide-binding</keyword>
<comment type="function">
    <text evidence="14">Cell wall formation.</text>
</comment>
<dbReference type="KEGG" id="vah:G7081_04775"/>
<dbReference type="Pfam" id="PF08245">
    <property type="entry name" value="Mur_ligase_M"/>
    <property type="match status" value="1"/>
</dbReference>
<dbReference type="UniPathway" id="UPA00219"/>
<feature type="domain" description="Mur ligase N-terminal catalytic" evidence="16">
    <location>
        <begin position="8"/>
        <end position="105"/>
    </location>
</feature>
<evidence type="ECO:0000256" key="8">
    <source>
        <dbReference type="ARBA" id="ARBA00022840"/>
    </source>
</evidence>
<evidence type="ECO:0000256" key="2">
    <source>
        <dbReference type="ARBA" id="ARBA00004752"/>
    </source>
</evidence>
<evidence type="ECO:0000256" key="5">
    <source>
        <dbReference type="ARBA" id="ARBA00022598"/>
    </source>
</evidence>
<dbReference type="EC" id="6.3.2.8" evidence="3 14"/>
<evidence type="ECO:0000256" key="11">
    <source>
        <dbReference type="ARBA" id="ARBA00023306"/>
    </source>
</evidence>
<dbReference type="Gene3D" id="3.40.1190.10">
    <property type="entry name" value="Mur-like, catalytic domain"/>
    <property type="match status" value="1"/>
</dbReference>
<dbReference type="InterPro" id="IPR005758">
    <property type="entry name" value="UDP-N-AcMur_Ala_ligase_MurC"/>
</dbReference>
<accession>A0A6G8APK1</accession>
<evidence type="ECO:0000256" key="6">
    <source>
        <dbReference type="ARBA" id="ARBA00022618"/>
    </source>
</evidence>
<keyword evidence="20" id="KW-1185">Reference proteome</keyword>
<evidence type="ECO:0000256" key="15">
    <source>
        <dbReference type="SAM" id="Phobius"/>
    </source>
</evidence>
<dbReference type="RefSeq" id="WP_166008390.1">
    <property type="nucleotide sequence ID" value="NZ_CP049886.1"/>
</dbReference>
<evidence type="ECO:0000256" key="1">
    <source>
        <dbReference type="ARBA" id="ARBA00004496"/>
    </source>
</evidence>
<dbReference type="PANTHER" id="PTHR43445:SF3">
    <property type="entry name" value="UDP-N-ACETYLMURAMATE--L-ALANINE LIGASE"/>
    <property type="match status" value="1"/>
</dbReference>
<dbReference type="InterPro" id="IPR004101">
    <property type="entry name" value="Mur_ligase_C"/>
</dbReference>
<dbReference type="PANTHER" id="PTHR43445">
    <property type="entry name" value="UDP-N-ACETYLMURAMATE--L-ALANINE LIGASE-RELATED"/>
    <property type="match status" value="1"/>
</dbReference>
<feature type="domain" description="Mur ligase C-terminal" evidence="17">
    <location>
        <begin position="302"/>
        <end position="406"/>
    </location>
</feature>
<dbReference type="Proteomes" id="UP000500890">
    <property type="component" value="Chromosome"/>
</dbReference>
<evidence type="ECO:0000256" key="13">
    <source>
        <dbReference type="ARBA" id="ARBA00047833"/>
    </source>
</evidence>
<dbReference type="InterPro" id="IPR013221">
    <property type="entry name" value="Mur_ligase_cen"/>
</dbReference>
<keyword evidence="12 14" id="KW-0961">Cell wall biogenesis/degradation</keyword>
<evidence type="ECO:0000259" key="18">
    <source>
        <dbReference type="Pfam" id="PF08245"/>
    </source>
</evidence>
<feature type="binding site" evidence="14">
    <location>
        <begin position="112"/>
        <end position="118"/>
    </location>
    <ligand>
        <name>ATP</name>
        <dbReference type="ChEBI" id="CHEBI:30616"/>
    </ligand>
</feature>
<dbReference type="Gene3D" id="3.90.190.20">
    <property type="entry name" value="Mur ligase, C-terminal domain"/>
    <property type="match status" value="1"/>
</dbReference>
<evidence type="ECO:0000259" key="16">
    <source>
        <dbReference type="Pfam" id="PF01225"/>
    </source>
</evidence>
<sequence length="444" mass="49117">MNKSETLYHFVGIKGAGMSALALILYEKGFQVQGSDIDQYCFTQRELEKAGVPILSFADENIKDGMTVIAGNAFPDSHVEIQAALKKGLKVVRYHRFLGELMKNYTSVAVTGSHGKTSTTGLLAHVMSGIVPTSFLIGDGTGHGVKDAEYFAFEACEYRRHFLAYSPDYAIITNVDFDHPDYYKSIDDVFDAFQSFASQVNKAIVAFGDDEQLRQLKVDVPVYYYGENDSDDFQAKNIQRTTEGSKFDVFFKGELLGNFMVPAYGMHNVFNALGVIAIGHLENQDMTLVAKELATFGGVKRRFSEKKVDDMVIVDDYAHHPAEISATIDAARQKYPDKEVVAVFQPHTFTRTVALLDEFAEALDLADAVYLCDIFGSAREVQGEVTIDDLGTKISKGGSVISEENVSPLLDFHDAVMVFMGAGDVQKFQRAYETLLGTTRKNSM</sequence>
<keyword evidence="5 14" id="KW-0436">Ligase</keyword>
<comment type="subcellular location">
    <subcellularLocation>
        <location evidence="1 14">Cytoplasm</location>
    </subcellularLocation>
</comment>
<evidence type="ECO:0000313" key="19">
    <source>
        <dbReference type="EMBL" id="QIL47004.1"/>
    </source>
</evidence>
<keyword evidence="15" id="KW-0472">Membrane</keyword>
<evidence type="ECO:0000313" key="20">
    <source>
        <dbReference type="Proteomes" id="UP000500890"/>
    </source>
</evidence>
<proteinExistence type="inferred from homology"/>
<dbReference type="InterPro" id="IPR036615">
    <property type="entry name" value="Mur_ligase_C_dom_sf"/>
</dbReference>
<dbReference type="EMBL" id="CP049886">
    <property type="protein sequence ID" value="QIL47004.1"/>
    <property type="molecule type" value="Genomic_DNA"/>
</dbReference>
<keyword evidence="10 14" id="KW-0573">Peptidoglycan synthesis</keyword>
<keyword evidence="15" id="KW-0812">Transmembrane</keyword>
<dbReference type="SUPFAM" id="SSF53623">
    <property type="entry name" value="MurD-like peptide ligases, catalytic domain"/>
    <property type="match status" value="1"/>
</dbReference>
<dbReference type="InterPro" id="IPR000713">
    <property type="entry name" value="Mur_ligase_N"/>
</dbReference>
<feature type="transmembrane region" description="Helical" evidence="15">
    <location>
        <begin position="7"/>
        <end position="26"/>
    </location>
</feature>
<dbReference type="GO" id="GO:0005737">
    <property type="term" value="C:cytoplasm"/>
    <property type="evidence" value="ECO:0007669"/>
    <property type="project" value="UniProtKB-SubCell"/>
</dbReference>
<dbReference type="InterPro" id="IPR050061">
    <property type="entry name" value="MurCDEF_pg_biosynth"/>
</dbReference>
<dbReference type="GO" id="GO:0051301">
    <property type="term" value="P:cell division"/>
    <property type="evidence" value="ECO:0007669"/>
    <property type="project" value="UniProtKB-KW"/>
</dbReference>
<dbReference type="AlphaFoldDB" id="A0A6G8APK1"/>
<dbReference type="Gene3D" id="3.40.50.720">
    <property type="entry name" value="NAD(P)-binding Rossmann-like Domain"/>
    <property type="match status" value="1"/>
</dbReference>
<feature type="domain" description="Mur ligase central" evidence="18">
    <location>
        <begin position="110"/>
        <end position="278"/>
    </location>
</feature>
<protein>
    <recommendedName>
        <fullName evidence="3 14">UDP-N-acetylmuramate--L-alanine ligase</fullName>
        <ecNumber evidence="3 14">6.3.2.8</ecNumber>
    </recommendedName>
    <alternativeName>
        <fullName evidence="14">UDP-N-acetylmuramoyl-L-alanine synthetase</fullName>
    </alternativeName>
</protein>
<keyword evidence="11 14" id="KW-0131">Cell cycle</keyword>
<evidence type="ECO:0000256" key="7">
    <source>
        <dbReference type="ARBA" id="ARBA00022741"/>
    </source>
</evidence>
<dbReference type="InterPro" id="IPR036565">
    <property type="entry name" value="Mur-like_cat_sf"/>
</dbReference>
<dbReference type="Pfam" id="PF02875">
    <property type="entry name" value="Mur_ligase_C"/>
    <property type="match status" value="1"/>
</dbReference>
<keyword evidence="6 14" id="KW-0132">Cell division</keyword>
<comment type="pathway">
    <text evidence="2 14">Cell wall biogenesis; peptidoglycan biosynthesis.</text>
</comment>
<evidence type="ECO:0000256" key="12">
    <source>
        <dbReference type="ARBA" id="ARBA00023316"/>
    </source>
</evidence>
<comment type="catalytic activity">
    <reaction evidence="13 14">
        <text>UDP-N-acetyl-alpha-D-muramate + L-alanine + ATP = UDP-N-acetyl-alpha-D-muramoyl-L-alanine + ADP + phosphate + H(+)</text>
        <dbReference type="Rhea" id="RHEA:23372"/>
        <dbReference type="ChEBI" id="CHEBI:15378"/>
        <dbReference type="ChEBI" id="CHEBI:30616"/>
        <dbReference type="ChEBI" id="CHEBI:43474"/>
        <dbReference type="ChEBI" id="CHEBI:57972"/>
        <dbReference type="ChEBI" id="CHEBI:70757"/>
        <dbReference type="ChEBI" id="CHEBI:83898"/>
        <dbReference type="ChEBI" id="CHEBI:456216"/>
        <dbReference type="EC" id="6.3.2.8"/>
    </reaction>
</comment>